<keyword evidence="1" id="KW-0328">Glycosyltransferase</keyword>
<dbReference type="InterPro" id="IPR001296">
    <property type="entry name" value="Glyco_trans_1"/>
</dbReference>
<dbReference type="PANTHER" id="PTHR12526">
    <property type="entry name" value="GLYCOSYLTRANSFERASE"/>
    <property type="match status" value="1"/>
</dbReference>
<name>A0A7D6BTI5_FERL1</name>
<sequence length="369" mass="41883">MNVIYSIGARFGGAGIGTVACNAAREIERRGYLKKVICWSDENSGIRKDKISTVIPMGAFISRLPFHGTVDNCYDWLSSFHVSDCDVFHGWNNHSLISLRKAKANDAKIFIERASSHILRYKELVAEEYGRFGVNAEVVDGGVVRKCLQEYEECDYVLVPSEFAYESFMEQKFNKEKLIKIPFGVDSGRFRPMKKKDSVFRVLFVGQVIMRKGLQYLLEAFSELNLKNAELVVKGKVQAEMRGVVGRYEKLRNLRLTSWVEDLPRLYSSASVFVLPSIEEGSALVTYEAMACGLPVITTPNSGSVVRDGKDGFIVPIREVKALKEKILYLYENEKEAKKMGRSARKNAERYTWEKYGRNLVAAYRKALE</sequence>
<dbReference type="Gene3D" id="3.40.50.2000">
    <property type="entry name" value="Glycogen Phosphorylase B"/>
    <property type="match status" value="2"/>
</dbReference>
<dbReference type="KEGG" id="flt:Sv326_1266"/>
<evidence type="ECO:0000313" key="5">
    <source>
        <dbReference type="Proteomes" id="UP000510821"/>
    </source>
</evidence>
<dbReference type="GO" id="GO:0016757">
    <property type="term" value="F:glycosyltransferase activity"/>
    <property type="evidence" value="ECO:0007669"/>
    <property type="project" value="UniProtKB-KW"/>
</dbReference>
<protein>
    <submittedName>
        <fullName evidence="4">Glycosyl transferase</fullName>
    </submittedName>
</protein>
<dbReference type="Proteomes" id="UP000510821">
    <property type="component" value="Chromosome"/>
</dbReference>
<dbReference type="PANTHER" id="PTHR12526:SF510">
    <property type="entry name" value="D-INOSITOL 3-PHOSPHATE GLYCOSYLTRANSFERASE"/>
    <property type="match status" value="1"/>
</dbReference>
<evidence type="ECO:0000313" key="4">
    <source>
        <dbReference type="EMBL" id="QLJ53441.1"/>
    </source>
</evidence>
<keyword evidence="2 4" id="KW-0808">Transferase</keyword>
<gene>
    <name evidence="4" type="ORF">Sv326_1266</name>
</gene>
<dbReference type="AlphaFoldDB" id="A0A7D6BTI5"/>
<organism evidence="4 5">
    <name type="scientific">Fermentimicrarchaeum limneticum</name>
    <dbReference type="NCBI Taxonomy" id="2795018"/>
    <lineage>
        <taxon>Archaea</taxon>
        <taxon>Candidatus Micrarchaeota</taxon>
        <taxon>Candidatus Fermentimicrarchaeales</taxon>
        <taxon>Candidatus Fermentimicrarchaeaceae</taxon>
        <taxon>Candidatus Fermentimicrarchaeum</taxon>
    </lineage>
</organism>
<evidence type="ECO:0000256" key="1">
    <source>
        <dbReference type="ARBA" id="ARBA00022676"/>
    </source>
</evidence>
<dbReference type="Pfam" id="PF00534">
    <property type="entry name" value="Glycos_transf_1"/>
    <property type="match status" value="1"/>
</dbReference>
<dbReference type="CDD" id="cd03801">
    <property type="entry name" value="GT4_PimA-like"/>
    <property type="match status" value="1"/>
</dbReference>
<reference evidence="5" key="1">
    <citation type="submission" date="2020-07" db="EMBL/GenBank/DDBJ databases">
        <title>Metabolic diversity and evolutionary history of the archaeal phylum ###Micrarchaeota### uncovered from a freshwater lake metagenome.</title>
        <authorList>
            <person name="Kadnikov V.V."/>
            <person name="Savvichev A.S."/>
            <person name="Mardanov A.V."/>
            <person name="Beletsky A.V."/>
            <person name="Chupakov A.V."/>
            <person name="Kokryatskaya N.M."/>
            <person name="Pimenov N.V."/>
            <person name="Ravin N.V."/>
        </authorList>
    </citation>
    <scope>NUCLEOTIDE SEQUENCE [LARGE SCALE GENOMIC DNA]</scope>
</reference>
<accession>A0A7D6BTI5</accession>
<dbReference type="EMBL" id="CP058998">
    <property type="protein sequence ID" value="QLJ53441.1"/>
    <property type="molecule type" value="Genomic_DNA"/>
</dbReference>
<dbReference type="SUPFAM" id="SSF53756">
    <property type="entry name" value="UDP-Glycosyltransferase/glycogen phosphorylase"/>
    <property type="match status" value="1"/>
</dbReference>
<proteinExistence type="predicted"/>
<feature type="domain" description="Glycosyl transferase family 1" evidence="3">
    <location>
        <begin position="195"/>
        <end position="346"/>
    </location>
</feature>
<evidence type="ECO:0000259" key="3">
    <source>
        <dbReference type="Pfam" id="PF00534"/>
    </source>
</evidence>
<evidence type="ECO:0000256" key="2">
    <source>
        <dbReference type="ARBA" id="ARBA00022679"/>
    </source>
</evidence>